<feature type="transmembrane region" description="Helical" evidence="2">
    <location>
        <begin position="32"/>
        <end position="50"/>
    </location>
</feature>
<evidence type="ECO:0000313" key="4">
    <source>
        <dbReference type="Proteomes" id="UP000184440"/>
    </source>
</evidence>
<dbReference type="AlphaFoldDB" id="A0A1M7R3X8"/>
<dbReference type="Pfam" id="PF20128">
    <property type="entry name" value="DUF6518"/>
    <property type="match status" value="1"/>
</dbReference>
<dbReference type="EMBL" id="FRCS01000006">
    <property type="protein sequence ID" value="SHN39461.1"/>
    <property type="molecule type" value="Genomic_DNA"/>
</dbReference>
<feature type="transmembrane region" description="Helical" evidence="2">
    <location>
        <begin position="153"/>
        <end position="172"/>
    </location>
</feature>
<keyword evidence="2" id="KW-0472">Membrane</keyword>
<feature type="transmembrane region" description="Helical" evidence="2">
    <location>
        <begin position="95"/>
        <end position="115"/>
    </location>
</feature>
<dbReference type="InterPro" id="IPR045393">
    <property type="entry name" value="DUF6518"/>
</dbReference>
<evidence type="ECO:0000313" key="3">
    <source>
        <dbReference type="EMBL" id="SHN39461.1"/>
    </source>
</evidence>
<protein>
    <submittedName>
        <fullName evidence="3">Uncharacterized protein</fullName>
    </submittedName>
</protein>
<gene>
    <name evidence="3" type="ORF">SAMN05443668_106288</name>
</gene>
<dbReference type="Proteomes" id="UP000184440">
    <property type="component" value="Unassembled WGS sequence"/>
</dbReference>
<keyword evidence="2" id="KW-0812">Transmembrane</keyword>
<feature type="transmembrane region" description="Helical" evidence="2">
    <location>
        <begin position="7"/>
        <end position="26"/>
    </location>
</feature>
<reference evidence="3 4" key="1">
    <citation type="submission" date="2016-11" db="EMBL/GenBank/DDBJ databases">
        <authorList>
            <person name="Jaros S."/>
            <person name="Januszkiewicz K."/>
            <person name="Wedrychowicz H."/>
        </authorList>
    </citation>
    <scope>NUCLEOTIDE SEQUENCE [LARGE SCALE GENOMIC DNA]</scope>
    <source>
        <strain evidence="3 4">DSM 46144</strain>
    </source>
</reference>
<sequence length="306" mass="32680">MTGVISAVLPPVIGGILLGVLDFVWIKVVPFPLGGLGNSSAVWAVAAFGFAYRQRRGRRAGVLGSVVLLVVAVPSYYLAAVVVQGDDVSTLWDPLWTAVAVLAGVVFGGAGTAARTPGRWRLPALAVPSAVLFAEAAVLAARLGEPSYETGDILGQALVEFALGVLFVLLLRVKWRRRWAALAIAAPVAVAGFGLFRLTGFARSLVTTAASAAGTWKAHWAHCHPGYRCRHGHTSARRKPAGHPKNLYLRQDHILDRIAASLPKSRRNTSKMSPTHTPLRNYFEPPEPALSVVGTARQSSRRPIHS</sequence>
<organism evidence="3 4">
    <name type="scientific">Cryptosporangium aurantiacum</name>
    <dbReference type="NCBI Taxonomy" id="134849"/>
    <lineage>
        <taxon>Bacteria</taxon>
        <taxon>Bacillati</taxon>
        <taxon>Actinomycetota</taxon>
        <taxon>Actinomycetes</taxon>
        <taxon>Cryptosporangiales</taxon>
        <taxon>Cryptosporangiaceae</taxon>
        <taxon>Cryptosporangium</taxon>
    </lineage>
</organism>
<feature type="transmembrane region" description="Helical" evidence="2">
    <location>
        <begin position="179"/>
        <end position="198"/>
    </location>
</feature>
<proteinExistence type="predicted"/>
<feature type="transmembrane region" description="Helical" evidence="2">
    <location>
        <begin position="122"/>
        <end position="141"/>
    </location>
</feature>
<feature type="transmembrane region" description="Helical" evidence="2">
    <location>
        <begin position="62"/>
        <end position="83"/>
    </location>
</feature>
<keyword evidence="2" id="KW-1133">Transmembrane helix</keyword>
<feature type="region of interest" description="Disordered" evidence="1">
    <location>
        <begin position="265"/>
        <end position="306"/>
    </location>
</feature>
<keyword evidence="4" id="KW-1185">Reference proteome</keyword>
<accession>A0A1M7R3X8</accession>
<evidence type="ECO:0000256" key="2">
    <source>
        <dbReference type="SAM" id="Phobius"/>
    </source>
</evidence>
<evidence type="ECO:0000256" key="1">
    <source>
        <dbReference type="SAM" id="MobiDB-lite"/>
    </source>
</evidence>
<name>A0A1M7R3X8_9ACTN</name>